<dbReference type="Gene3D" id="2.40.70.10">
    <property type="entry name" value="Acid Proteases"/>
    <property type="match status" value="1"/>
</dbReference>
<keyword evidence="5" id="KW-1185">Reference proteome</keyword>
<feature type="domain" description="Integrase catalytic" evidence="3">
    <location>
        <begin position="978"/>
        <end position="1021"/>
    </location>
</feature>
<dbReference type="PROSITE" id="PS50879">
    <property type="entry name" value="RNASE_H_1"/>
    <property type="match status" value="1"/>
</dbReference>
<dbReference type="Pfam" id="PF17919">
    <property type="entry name" value="RT_RNaseH_2"/>
    <property type="match status" value="1"/>
</dbReference>
<dbReference type="InterPro" id="IPR002156">
    <property type="entry name" value="RNaseH_domain"/>
</dbReference>
<dbReference type="InterPro" id="IPR043128">
    <property type="entry name" value="Rev_trsase/Diguanyl_cyclase"/>
</dbReference>
<dbReference type="InterPro" id="IPR021109">
    <property type="entry name" value="Peptidase_aspartic_dom_sf"/>
</dbReference>
<dbReference type="SUPFAM" id="SSF56672">
    <property type="entry name" value="DNA/RNA polymerases"/>
    <property type="match status" value="1"/>
</dbReference>
<dbReference type="Pfam" id="PF17921">
    <property type="entry name" value="Integrase_H2C2"/>
    <property type="match status" value="1"/>
</dbReference>
<organism evidence="4 5">
    <name type="scientific">Cuscuta epithymum</name>
    <dbReference type="NCBI Taxonomy" id="186058"/>
    <lineage>
        <taxon>Eukaryota</taxon>
        <taxon>Viridiplantae</taxon>
        <taxon>Streptophyta</taxon>
        <taxon>Embryophyta</taxon>
        <taxon>Tracheophyta</taxon>
        <taxon>Spermatophyta</taxon>
        <taxon>Magnoliopsida</taxon>
        <taxon>eudicotyledons</taxon>
        <taxon>Gunneridae</taxon>
        <taxon>Pentapetalae</taxon>
        <taxon>asterids</taxon>
        <taxon>lamiids</taxon>
        <taxon>Solanales</taxon>
        <taxon>Convolvulaceae</taxon>
        <taxon>Cuscuteae</taxon>
        <taxon>Cuscuta</taxon>
        <taxon>Cuscuta subgen. Cuscuta</taxon>
    </lineage>
</organism>
<gene>
    <name evidence="4" type="ORF">CEPIT_LOCUS38680</name>
</gene>
<accession>A0AAV0FZ72</accession>
<dbReference type="InterPro" id="IPR000477">
    <property type="entry name" value="RT_dom"/>
</dbReference>
<dbReference type="Gene3D" id="3.30.70.270">
    <property type="match status" value="2"/>
</dbReference>
<evidence type="ECO:0000256" key="1">
    <source>
        <dbReference type="ARBA" id="ARBA00023172"/>
    </source>
</evidence>
<proteinExistence type="predicted"/>
<name>A0AAV0FZ72_9ASTE</name>
<evidence type="ECO:0000313" key="5">
    <source>
        <dbReference type="Proteomes" id="UP001152523"/>
    </source>
</evidence>
<dbReference type="CDD" id="cd01647">
    <property type="entry name" value="RT_LTR"/>
    <property type="match status" value="1"/>
</dbReference>
<evidence type="ECO:0000259" key="2">
    <source>
        <dbReference type="PROSITE" id="PS50879"/>
    </source>
</evidence>
<dbReference type="SUPFAM" id="SSF50630">
    <property type="entry name" value="Acid proteases"/>
    <property type="match status" value="1"/>
</dbReference>
<dbReference type="Pfam" id="PF13456">
    <property type="entry name" value="RVT_3"/>
    <property type="match status" value="1"/>
</dbReference>
<dbReference type="InterPro" id="IPR001584">
    <property type="entry name" value="Integrase_cat-core"/>
</dbReference>
<dbReference type="InterPro" id="IPR041588">
    <property type="entry name" value="Integrase_H2C2"/>
</dbReference>
<dbReference type="CDD" id="cd09279">
    <property type="entry name" value="RNase_HI_like"/>
    <property type="match status" value="1"/>
</dbReference>
<dbReference type="InterPro" id="IPR036397">
    <property type="entry name" value="RNaseH_sf"/>
</dbReference>
<reference evidence="4" key="1">
    <citation type="submission" date="2022-07" db="EMBL/GenBank/DDBJ databases">
        <authorList>
            <person name="Macas J."/>
            <person name="Novak P."/>
            <person name="Neumann P."/>
        </authorList>
    </citation>
    <scope>NUCLEOTIDE SEQUENCE</scope>
</reference>
<dbReference type="InterPro" id="IPR043502">
    <property type="entry name" value="DNA/RNA_pol_sf"/>
</dbReference>
<evidence type="ECO:0000259" key="3">
    <source>
        <dbReference type="PROSITE" id="PS50994"/>
    </source>
</evidence>
<dbReference type="InterPro" id="IPR012337">
    <property type="entry name" value="RNaseH-like_sf"/>
</dbReference>
<keyword evidence="1" id="KW-0233">DNA recombination</keyword>
<feature type="domain" description="RNase H type-1" evidence="2">
    <location>
        <begin position="682"/>
        <end position="811"/>
    </location>
</feature>
<dbReference type="GO" id="GO:0003676">
    <property type="term" value="F:nucleic acid binding"/>
    <property type="evidence" value="ECO:0007669"/>
    <property type="project" value="InterPro"/>
</dbReference>
<dbReference type="GO" id="GO:0015074">
    <property type="term" value="P:DNA integration"/>
    <property type="evidence" value="ECO:0007669"/>
    <property type="project" value="InterPro"/>
</dbReference>
<dbReference type="Gene3D" id="1.10.340.70">
    <property type="match status" value="1"/>
</dbReference>
<dbReference type="AlphaFoldDB" id="A0AAV0FZ72"/>
<dbReference type="Gene3D" id="3.10.10.10">
    <property type="entry name" value="HIV Type 1 Reverse Transcriptase, subunit A, domain 1"/>
    <property type="match status" value="1"/>
</dbReference>
<protein>
    <submittedName>
        <fullName evidence="4">Uncharacterized protein</fullName>
    </submittedName>
</protein>
<dbReference type="InterPro" id="IPR041577">
    <property type="entry name" value="RT_RNaseH_2"/>
</dbReference>
<sequence length="1021" mass="114207">MFGVADLPNSPSPHRDELVVSMCIDNALIHRVLVDTGSSVNVLYLRTLEKMKLKKDQLTKLKTPLASFTGNVIEAEGTIQLLVEIGDETHRAAVRMTFVVVDIACAHNAILGRPGLEDLEAIASVRHSCIKFPTDTGVGVARTDPAIARTCYREALKQMTTRGQRVNSIEVQTRRTEFEGRPEPATLLEYIELDSPPDRKIAIGVDLEGGIREGVIAVLKRFQVLFARGPEDMPGIDPALICHKLAVRPDARPVQQKKRYQAAERREFTKQEVATLLRIRHIRPVIHVEWLANVVLAPKGATWRMCVDYSDLNKACPMDPYPVPRIDLLVDETAGCELLSFMDAFRGYHQVFMHPDDAEKTAFVTSDGVFCYIVMPFGLKNAMATFQRMIGILFKEVLGVTMEAYVDDILIKSRKKEDHVRDMERVFGIMQEANMRLNPKKCAFAVKGGKFLGYMMSERGIEPNPEKVKAIMDMEAPRNLKEVQKLTGRLAALSRFMAKLADRAIPFFQIMKKANPFEWTAECQAAFEEFKLYLSSPLVLTKADPGEHLYMYLAVADLAVSSVLLKEDEGVQRPIYFVSKALNGPETRYTLLEKTILALIATIKRLAPYFQAHPVTIYTTQPLATILRNPMASGRITKWSLLIGQYEIDFKPRPTIKGQALADFIAECTARSTEEGANGGVQDHWWEMYVDGASSSKGCGGGAVITCPEGFKAYYSVQFDFKVTNNEAEYEALIAGLKYAKALGASRLKVRSDSQLVVSQINGSAEVREERLKAYKELVEEEIGRFEQVVIDQIPRIENSEADILSKLECAVRDDHAPGIPAHIQRFAQKEILTTPATMVVRVNAVSYAVPSWVTDLTNYLKDGTLPNDKNDVYNLTCIQRRAPMFELVDGQLYKKTFGGPYLKCLPPDQAAAVMEEIHEGICSSHQGPKTLARKIILQGYYWPTIQQDCFGHTKKCKICQLYAPVPGRPATFYTPMTISLPFARWGIDLLGPLPNATGGRKYIIVGIDYFTKWVEAEPLA</sequence>
<dbReference type="Gene3D" id="3.30.420.10">
    <property type="entry name" value="Ribonuclease H-like superfamily/Ribonuclease H"/>
    <property type="match status" value="2"/>
</dbReference>
<dbReference type="GO" id="GO:0006310">
    <property type="term" value="P:DNA recombination"/>
    <property type="evidence" value="ECO:0007669"/>
    <property type="project" value="UniProtKB-KW"/>
</dbReference>
<dbReference type="CDD" id="cd00303">
    <property type="entry name" value="retropepsin_like"/>
    <property type="match status" value="1"/>
</dbReference>
<dbReference type="PANTHER" id="PTHR48475:SF2">
    <property type="entry name" value="RIBONUCLEASE H"/>
    <property type="match status" value="1"/>
</dbReference>
<comment type="caution">
    <text evidence="4">The sequence shown here is derived from an EMBL/GenBank/DDBJ whole genome shotgun (WGS) entry which is preliminary data.</text>
</comment>
<feature type="non-terminal residue" evidence="4">
    <location>
        <position position="1021"/>
    </location>
</feature>
<dbReference type="PROSITE" id="PS50994">
    <property type="entry name" value="INTEGRASE"/>
    <property type="match status" value="1"/>
</dbReference>
<dbReference type="Pfam" id="PF00078">
    <property type="entry name" value="RVT_1"/>
    <property type="match status" value="1"/>
</dbReference>
<dbReference type="GO" id="GO:0004523">
    <property type="term" value="F:RNA-DNA hybrid ribonuclease activity"/>
    <property type="evidence" value="ECO:0007669"/>
    <property type="project" value="InterPro"/>
</dbReference>
<dbReference type="PANTHER" id="PTHR48475">
    <property type="entry name" value="RIBONUCLEASE H"/>
    <property type="match status" value="1"/>
</dbReference>
<dbReference type="EMBL" id="CAMAPF010001027">
    <property type="protein sequence ID" value="CAH9140866.1"/>
    <property type="molecule type" value="Genomic_DNA"/>
</dbReference>
<dbReference type="SUPFAM" id="SSF53098">
    <property type="entry name" value="Ribonuclease H-like"/>
    <property type="match status" value="2"/>
</dbReference>
<evidence type="ECO:0000313" key="4">
    <source>
        <dbReference type="EMBL" id="CAH9140866.1"/>
    </source>
</evidence>
<dbReference type="Proteomes" id="UP001152523">
    <property type="component" value="Unassembled WGS sequence"/>
</dbReference>